<name>A0A6J6WRX6_9ZZZZ</name>
<feature type="transmembrane region" description="Helical" evidence="1">
    <location>
        <begin position="55"/>
        <end position="78"/>
    </location>
</feature>
<protein>
    <submittedName>
        <fullName evidence="2">Unannotated protein</fullName>
    </submittedName>
</protein>
<evidence type="ECO:0000313" key="2">
    <source>
        <dbReference type="EMBL" id="CAB4786275.1"/>
    </source>
</evidence>
<accession>A0A6J6WRX6</accession>
<evidence type="ECO:0000256" key="1">
    <source>
        <dbReference type="SAM" id="Phobius"/>
    </source>
</evidence>
<organism evidence="2">
    <name type="scientific">freshwater metagenome</name>
    <dbReference type="NCBI Taxonomy" id="449393"/>
    <lineage>
        <taxon>unclassified sequences</taxon>
        <taxon>metagenomes</taxon>
        <taxon>ecological metagenomes</taxon>
    </lineage>
</organism>
<keyword evidence="1" id="KW-0812">Transmembrane</keyword>
<dbReference type="AlphaFoldDB" id="A0A6J6WRX6"/>
<keyword evidence="1" id="KW-1133">Transmembrane helix</keyword>
<dbReference type="EMBL" id="CAFAAB010000088">
    <property type="protein sequence ID" value="CAB4786275.1"/>
    <property type="molecule type" value="Genomic_DNA"/>
</dbReference>
<sequence>MTAPTPTPLIDWQVLGQVLGLSLLIGIGLVAIFSIGLAALSTARKASASTAIRTLGQFGVLLTASGAAATLAWGFYIITQKG</sequence>
<reference evidence="2" key="1">
    <citation type="submission" date="2020-05" db="EMBL/GenBank/DDBJ databases">
        <authorList>
            <person name="Chiriac C."/>
            <person name="Salcher M."/>
            <person name="Ghai R."/>
            <person name="Kavagutti S V."/>
        </authorList>
    </citation>
    <scope>NUCLEOTIDE SEQUENCE</scope>
</reference>
<feature type="transmembrane region" description="Helical" evidence="1">
    <location>
        <begin position="20"/>
        <end position="43"/>
    </location>
</feature>
<proteinExistence type="predicted"/>
<keyword evidence="1" id="KW-0472">Membrane</keyword>
<gene>
    <name evidence="2" type="ORF">UFOPK2958_00850</name>
</gene>